<feature type="signal peptide" evidence="1">
    <location>
        <begin position="1"/>
        <end position="23"/>
    </location>
</feature>
<dbReference type="STRING" id="452662.SJA_C1-18990"/>
<dbReference type="eggNOG" id="COG0526">
    <property type="taxonomic scope" value="Bacteria"/>
</dbReference>
<organism evidence="3 4">
    <name type="scientific">Sphingobium indicum (strain DSM 16413 / CCM 7287 / MTCC 6362 / UT26 / NBRC 101211 / UT26S)</name>
    <name type="common">Sphingobium japonicum</name>
    <dbReference type="NCBI Taxonomy" id="452662"/>
    <lineage>
        <taxon>Bacteria</taxon>
        <taxon>Pseudomonadati</taxon>
        <taxon>Pseudomonadota</taxon>
        <taxon>Alphaproteobacteria</taxon>
        <taxon>Sphingomonadales</taxon>
        <taxon>Sphingomonadaceae</taxon>
        <taxon>Sphingobium</taxon>
    </lineage>
</organism>
<dbReference type="InterPro" id="IPR036249">
    <property type="entry name" value="Thioredoxin-like_sf"/>
</dbReference>
<feature type="chain" id="PRO_5003067422" evidence="1">
    <location>
        <begin position="24"/>
        <end position="153"/>
    </location>
</feature>
<accession>D4Z2A1</accession>
<dbReference type="KEGG" id="sjp:SJA_C1-18990"/>
<proteinExistence type="predicted"/>
<dbReference type="GeneID" id="43741011"/>
<dbReference type="PROSITE" id="PS51352">
    <property type="entry name" value="THIOREDOXIN_2"/>
    <property type="match status" value="1"/>
</dbReference>
<dbReference type="SUPFAM" id="SSF52833">
    <property type="entry name" value="Thioredoxin-like"/>
    <property type="match status" value="1"/>
</dbReference>
<protein>
    <submittedName>
        <fullName evidence="3">Thioredoxin-family protein</fullName>
    </submittedName>
</protein>
<keyword evidence="4" id="KW-1185">Reference proteome</keyword>
<dbReference type="AlphaFoldDB" id="D4Z2A1"/>
<dbReference type="Gene3D" id="3.40.30.10">
    <property type="entry name" value="Glutaredoxin"/>
    <property type="match status" value="1"/>
</dbReference>
<name>D4Z2A1_SPHIU</name>
<dbReference type="Proteomes" id="UP000007753">
    <property type="component" value="Chromosome 1"/>
</dbReference>
<dbReference type="CDD" id="cd02966">
    <property type="entry name" value="TlpA_like_family"/>
    <property type="match status" value="1"/>
</dbReference>
<feature type="domain" description="Thioredoxin" evidence="2">
    <location>
        <begin position="18"/>
        <end position="153"/>
    </location>
</feature>
<evidence type="ECO:0000313" key="4">
    <source>
        <dbReference type="Proteomes" id="UP000007753"/>
    </source>
</evidence>
<reference evidence="3 4" key="1">
    <citation type="journal article" date="2010" name="J. Bacteriol.">
        <title>Complete genome sequence of the representative gamma-hexachlorocyclohexane-degrading bacterium Sphingobium japonicum UT26.</title>
        <authorList>
            <person name="Nagata Y."/>
            <person name="Ohtsubo Y."/>
            <person name="Endo R."/>
            <person name="Ichikawa N."/>
            <person name="Ankai A."/>
            <person name="Oguchi A."/>
            <person name="Fukui S."/>
            <person name="Fujita N."/>
            <person name="Tsuda M."/>
        </authorList>
    </citation>
    <scope>NUCLEOTIDE SEQUENCE [LARGE SCALE GENOMIC DNA]</scope>
    <source>
        <strain evidence="4">DSM 16413 / CCM 7287 / MTCC 6362 / UT26 / NBRC 101211 / UT26S</strain>
    </source>
</reference>
<evidence type="ECO:0000313" key="3">
    <source>
        <dbReference type="EMBL" id="BAI96733.1"/>
    </source>
</evidence>
<dbReference type="HOGENOM" id="CLU_1712122_0_0_5"/>
<dbReference type="InterPro" id="IPR013766">
    <property type="entry name" value="Thioredoxin_domain"/>
</dbReference>
<dbReference type="EMBL" id="AP010803">
    <property type="protein sequence ID" value="BAI96733.1"/>
    <property type="molecule type" value="Genomic_DNA"/>
</dbReference>
<sequence>MQKLYMAAALAGLAALTSGASLATPAPRLPMRIDGADATRSGPAVVVLWATWCASCIGELKRLPALANAARPLPVVTLAIDPPERARRAMQQAGLDTRDAFADPGEPAAVLAKWGGTALPLAVAIDAQGRVCGRKHGLLGSDQMKQWAKACLS</sequence>
<evidence type="ECO:0000256" key="1">
    <source>
        <dbReference type="SAM" id="SignalP"/>
    </source>
</evidence>
<keyword evidence="1" id="KW-0732">Signal</keyword>
<dbReference type="RefSeq" id="WP_013040206.1">
    <property type="nucleotide sequence ID" value="NC_014006.1"/>
</dbReference>
<gene>
    <name evidence="3" type="ordered locus">SJA_C1-18990</name>
</gene>
<evidence type="ECO:0000259" key="2">
    <source>
        <dbReference type="PROSITE" id="PS51352"/>
    </source>
</evidence>